<dbReference type="GO" id="GO:0009063">
    <property type="term" value="P:amino acid catabolic process"/>
    <property type="evidence" value="ECO:0007669"/>
    <property type="project" value="InterPro"/>
</dbReference>
<dbReference type="RefSeq" id="WP_089827266.1">
    <property type="nucleotide sequence ID" value="NZ_FODV01000018.1"/>
</dbReference>
<dbReference type="InterPro" id="IPR029065">
    <property type="entry name" value="Enolase_C-like"/>
</dbReference>
<dbReference type="SUPFAM" id="SSF54826">
    <property type="entry name" value="Enolase N-terminal domain-like"/>
    <property type="match status" value="1"/>
</dbReference>
<dbReference type="EMBL" id="FODV01000018">
    <property type="protein sequence ID" value="SEP17195.1"/>
    <property type="molecule type" value="Genomic_DNA"/>
</dbReference>
<gene>
    <name evidence="5" type="ORF">SAMN04487948_11852</name>
</gene>
<dbReference type="SMART" id="SM00922">
    <property type="entry name" value="MR_MLE"/>
    <property type="match status" value="1"/>
</dbReference>
<evidence type="ECO:0000256" key="2">
    <source>
        <dbReference type="ARBA" id="ARBA00022842"/>
    </source>
</evidence>
<dbReference type="SUPFAM" id="SSF51604">
    <property type="entry name" value="Enolase C-terminal domain-like"/>
    <property type="match status" value="1"/>
</dbReference>
<protein>
    <submittedName>
        <fullName evidence="5">Galactonate dehydratase</fullName>
    </submittedName>
</protein>
<dbReference type="PANTHER" id="PTHR48080:SF2">
    <property type="entry name" value="D-GALACTONATE DEHYDRATASE"/>
    <property type="match status" value="1"/>
</dbReference>
<dbReference type="InterPro" id="IPR018110">
    <property type="entry name" value="Mandel_Rmase/mucon_lact_enz_CS"/>
</dbReference>
<dbReference type="InterPro" id="IPR029017">
    <property type="entry name" value="Enolase-like_N"/>
</dbReference>
<evidence type="ECO:0000313" key="6">
    <source>
        <dbReference type="Proteomes" id="UP000199126"/>
    </source>
</evidence>
<dbReference type="InterPro" id="IPR013341">
    <property type="entry name" value="Mandelate_racemase_N_dom"/>
</dbReference>
<evidence type="ECO:0000256" key="1">
    <source>
        <dbReference type="ARBA" id="ARBA00022723"/>
    </source>
</evidence>
<name>A0A1H8VP70_9EURY</name>
<dbReference type="InterPro" id="IPR036849">
    <property type="entry name" value="Enolase-like_C_sf"/>
</dbReference>
<dbReference type="Proteomes" id="UP000199126">
    <property type="component" value="Unassembled WGS sequence"/>
</dbReference>
<accession>A0A1H8VP70</accession>
<dbReference type="InterPro" id="IPR023592">
    <property type="entry name" value="Galactonate_deHydtase"/>
</dbReference>
<dbReference type="AlphaFoldDB" id="A0A1H8VP70"/>
<keyword evidence="3" id="KW-0456">Lyase</keyword>
<dbReference type="GO" id="GO:0046872">
    <property type="term" value="F:metal ion binding"/>
    <property type="evidence" value="ECO:0007669"/>
    <property type="project" value="UniProtKB-KW"/>
</dbReference>
<dbReference type="Gene3D" id="3.20.20.120">
    <property type="entry name" value="Enolase-like C-terminal domain"/>
    <property type="match status" value="1"/>
</dbReference>
<organism evidence="5 6">
    <name type="scientific">Halogranum amylolyticum</name>
    <dbReference type="NCBI Taxonomy" id="660520"/>
    <lineage>
        <taxon>Archaea</taxon>
        <taxon>Methanobacteriati</taxon>
        <taxon>Methanobacteriota</taxon>
        <taxon>Stenosarchaea group</taxon>
        <taxon>Halobacteria</taxon>
        <taxon>Halobacteriales</taxon>
        <taxon>Haloferacaceae</taxon>
    </lineage>
</organism>
<dbReference type="PANTHER" id="PTHR48080">
    <property type="entry name" value="D-GALACTONATE DEHYDRATASE-RELATED"/>
    <property type="match status" value="1"/>
</dbReference>
<dbReference type="Pfam" id="PF02746">
    <property type="entry name" value="MR_MLE_N"/>
    <property type="match status" value="1"/>
</dbReference>
<evidence type="ECO:0000259" key="4">
    <source>
        <dbReference type="SMART" id="SM00922"/>
    </source>
</evidence>
<evidence type="ECO:0000313" key="5">
    <source>
        <dbReference type="EMBL" id="SEP17195.1"/>
    </source>
</evidence>
<dbReference type="OrthoDB" id="42605at2157"/>
<dbReference type="Gene3D" id="3.30.390.10">
    <property type="entry name" value="Enolase-like, N-terminal domain"/>
    <property type="match status" value="1"/>
</dbReference>
<keyword evidence="6" id="KW-1185">Reference proteome</keyword>
<dbReference type="GO" id="GO:0008869">
    <property type="term" value="F:galactonate dehydratase activity"/>
    <property type="evidence" value="ECO:0007669"/>
    <property type="project" value="InterPro"/>
</dbReference>
<proteinExistence type="predicted"/>
<feature type="domain" description="Mandelate racemase/muconate lactonizing enzyme C-terminal" evidence="4">
    <location>
        <begin position="126"/>
        <end position="231"/>
    </location>
</feature>
<dbReference type="InterPro" id="IPR013342">
    <property type="entry name" value="Mandelate_racemase_C"/>
</dbReference>
<keyword evidence="2" id="KW-0460">Magnesium</keyword>
<sequence>MKIVDYELFAVPPRWLLLKLETDEEIVGWGEPIVQGRLETVRTAVTELVEGHLLAEDPLRTEYLWRKLYQGAYFRGGPILMSALSGIDQALWDIKGRYHEVPVHQLLGGHVRDRMLVHKYLSGDSAEELARVAVRDRERGYRAFKTNLPDECRPLSAPARIDQVVKQVAAIRDAVGDEALVGFDFHGRVSKPMALNLLQQLEPYDLAFVDQPLLPEHKEMFKTLSDQTTIPLATGERLYSRYEFKQLLINDSVSIIQPDVSHVGGITEMRKLASLAETFDVAVVPHCPLGPVALAASLQVGFCSQNVVLQEQDLDVHDPKSSQWLAYLDDPEVFNFENGFIERLTGPGLGIELDEEFIREQAQTRVNWHSPIWHHEDGSLAEW</sequence>
<dbReference type="PROSITE" id="PS00908">
    <property type="entry name" value="MR_MLE_1"/>
    <property type="match status" value="1"/>
</dbReference>
<dbReference type="Pfam" id="PF13378">
    <property type="entry name" value="MR_MLE_C"/>
    <property type="match status" value="1"/>
</dbReference>
<dbReference type="NCBIfam" id="NF010624">
    <property type="entry name" value="PRK14017.1"/>
    <property type="match status" value="1"/>
</dbReference>
<keyword evidence="1" id="KW-0479">Metal-binding</keyword>
<reference evidence="6" key="1">
    <citation type="submission" date="2016-10" db="EMBL/GenBank/DDBJ databases">
        <authorList>
            <person name="Varghese N."/>
            <person name="Submissions S."/>
        </authorList>
    </citation>
    <scope>NUCLEOTIDE SEQUENCE [LARGE SCALE GENOMIC DNA]</scope>
    <source>
        <strain evidence="6">CGMCC 1.10121</strain>
    </source>
</reference>
<dbReference type="GO" id="GO:0034194">
    <property type="term" value="P:D-galactonate catabolic process"/>
    <property type="evidence" value="ECO:0007669"/>
    <property type="project" value="InterPro"/>
</dbReference>
<dbReference type="CDD" id="cd03325">
    <property type="entry name" value="D-galactonate_dehydratase"/>
    <property type="match status" value="1"/>
</dbReference>
<evidence type="ECO:0000256" key="3">
    <source>
        <dbReference type="ARBA" id="ARBA00023239"/>
    </source>
</evidence>
<dbReference type="InterPro" id="IPR034593">
    <property type="entry name" value="DgoD-like"/>
</dbReference>